<protein>
    <submittedName>
        <fullName evidence="1">Uncharacterized protein</fullName>
    </submittedName>
</protein>
<sequence>MAAQSGHLLRPTLPRRSFSEADIDLRRSNIVVQWRDRGDSKRSLIERQRDVQVVRDFHKRHFRSKADTQSISINEGLLGLAAAIKNEFLNSGIESKFFRST</sequence>
<reference evidence="1 2" key="1">
    <citation type="submission" date="2017-03" db="EMBL/GenBank/DDBJ databases">
        <authorList>
            <person name="Afonso C.L."/>
            <person name="Miller P.J."/>
            <person name="Scott M.A."/>
            <person name="Spackman E."/>
            <person name="Goraichik I."/>
            <person name="Dimitrov K.M."/>
            <person name="Suarez D.L."/>
            <person name="Swayne D.E."/>
        </authorList>
    </citation>
    <scope>NUCLEOTIDE SEQUENCE [LARGE SCALE GENOMIC DNA]</scope>
    <source>
        <strain evidence="1 2">CECT 7450</strain>
    </source>
</reference>
<evidence type="ECO:0000313" key="2">
    <source>
        <dbReference type="Proteomes" id="UP000193061"/>
    </source>
</evidence>
<name>A0A1X6ZNG2_9RHOB</name>
<organism evidence="1 2">
    <name type="scientific">Roseovarius albus</name>
    <dbReference type="NCBI Taxonomy" id="1247867"/>
    <lineage>
        <taxon>Bacteria</taxon>
        <taxon>Pseudomonadati</taxon>
        <taxon>Pseudomonadota</taxon>
        <taxon>Alphaproteobacteria</taxon>
        <taxon>Rhodobacterales</taxon>
        <taxon>Roseobacteraceae</taxon>
        <taxon>Roseovarius</taxon>
    </lineage>
</organism>
<evidence type="ECO:0000313" key="1">
    <source>
        <dbReference type="EMBL" id="SLN54902.1"/>
    </source>
</evidence>
<dbReference type="Proteomes" id="UP000193061">
    <property type="component" value="Unassembled WGS sequence"/>
</dbReference>
<gene>
    <name evidence="1" type="ORF">ROA7450_02823</name>
</gene>
<proteinExistence type="predicted"/>
<accession>A0A1X6ZNG2</accession>
<dbReference type="AlphaFoldDB" id="A0A1X6ZNG2"/>
<keyword evidence="2" id="KW-1185">Reference proteome</keyword>
<dbReference type="EMBL" id="FWFX01000009">
    <property type="protein sequence ID" value="SLN54902.1"/>
    <property type="molecule type" value="Genomic_DNA"/>
</dbReference>